<dbReference type="Proteomes" id="UP001222027">
    <property type="component" value="Unassembled WGS sequence"/>
</dbReference>
<dbReference type="EMBL" id="JAQQAF010000005">
    <property type="protein sequence ID" value="KAJ8486393.1"/>
    <property type="molecule type" value="Genomic_DNA"/>
</dbReference>
<organism evidence="1 2">
    <name type="scientific">Ensete ventricosum</name>
    <name type="common">Abyssinian banana</name>
    <name type="synonym">Musa ensete</name>
    <dbReference type="NCBI Taxonomy" id="4639"/>
    <lineage>
        <taxon>Eukaryota</taxon>
        <taxon>Viridiplantae</taxon>
        <taxon>Streptophyta</taxon>
        <taxon>Embryophyta</taxon>
        <taxon>Tracheophyta</taxon>
        <taxon>Spermatophyta</taxon>
        <taxon>Magnoliopsida</taxon>
        <taxon>Liliopsida</taxon>
        <taxon>Zingiberales</taxon>
        <taxon>Musaceae</taxon>
        <taxon>Ensete</taxon>
    </lineage>
</organism>
<evidence type="ECO:0000313" key="1">
    <source>
        <dbReference type="EMBL" id="KAJ8486393.1"/>
    </source>
</evidence>
<keyword evidence="2" id="KW-1185">Reference proteome</keyword>
<sequence>MGRAIWRGKRRRVDRRDSKMMMNEWPCGRPKPGLCRILVLRMCSCSSVSGYKPAPIITSIQGLSSTSMFKVILITAMNIWALGCSFPCALEMAIELVFLEPKEKVMIAVVSWISLRYLPKVFELPAELHELLQCANSK</sequence>
<proteinExistence type="predicted"/>
<evidence type="ECO:0000313" key="2">
    <source>
        <dbReference type="Proteomes" id="UP001222027"/>
    </source>
</evidence>
<dbReference type="AlphaFoldDB" id="A0AAV8R5J5"/>
<name>A0AAV8R5J5_ENSVE</name>
<accession>A0AAV8R5J5</accession>
<comment type="caution">
    <text evidence="1">The sequence shown here is derived from an EMBL/GenBank/DDBJ whole genome shotgun (WGS) entry which is preliminary data.</text>
</comment>
<reference evidence="1 2" key="1">
    <citation type="submission" date="2022-12" db="EMBL/GenBank/DDBJ databases">
        <title>Chromosome-scale assembly of the Ensete ventricosum genome.</title>
        <authorList>
            <person name="Dussert Y."/>
            <person name="Stocks J."/>
            <person name="Wendawek A."/>
            <person name="Woldeyes F."/>
            <person name="Nichols R.A."/>
            <person name="Borrell J.S."/>
        </authorList>
    </citation>
    <scope>NUCLEOTIDE SEQUENCE [LARGE SCALE GENOMIC DNA]</scope>
    <source>
        <strain evidence="2">cv. Maze</strain>
        <tissue evidence="1">Seeds</tissue>
    </source>
</reference>
<gene>
    <name evidence="1" type="ORF">OPV22_018878</name>
</gene>
<protein>
    <submittedName>
        <fullName evidence="1">Uncharacterized protein</fullName>
    </submittedName>
</protein>